<feature type="compositionally biased region" description="Polar residues" evidence="3">
    <location>
        <begin position="721"/>
        <end position="734"/>
    </location>
</feature>
<evidence type="ECO:0000313" key="5">
    <source>
        <dbReference type="Proteomes" id="UP001159427"/>
    </source>
</evidence>
<dbReference type="PANTHER" id="PTHR21501:SF1">
    <property type="entry name" value="PROTEIN FAM-161"/>
    <property type="match status" value="1"/>
</dbReference>
<keyword evidence="5" id="KW-1185">Reference proteome</keyword>
<feature type="compositionally biased region" description="Basic residues" evidence="3">
    <location>
        <begin position="59"/>
        <end position="72"/>
    </location>
</feature>
<gene>
    <name evidence="4" type="ORF">PEVE_00030243</name>
</gene>
<feature type="compositionally biased region" description="Basic and acidic residues" evidence="3">
    <location>
        <begin position="154"/>
        <end position="167"/>
    </location>
</feature>
<proteinExistence type="inferred from homology"/>
<dbReference type="InterPro" id="IPR051655">
    <property type="entry name" value="FAM161"/>
</dbReference>
<sequence length="769" mass="89990">MASGHGGAVMRNLCYKAPRHPRTELPATTNERTRTSLEAEQPANYGLEVNGANRPPSSRSHKRHHKGHKPKLSVRESLSESLRELDDVDEEHFYQHLLALKNEHKKTLKAVEKLYYTEKDRHLAGFELDSRTKIGLGDFDERRIPQHFPLHDYNPFEERDKDKREENIEIPVMPKDLVKDMSVKDQRKIEDKENEGDSSLEELLTPRRRSYSDPEAWDDETINSTSKQSDDGTGLYQEMYPRRSSALDVVEDMWEGFSVYDYPPESSPPRERMQKKKEWTPQITIPKPFGMTVREAKKKAKITRSQAILQEDLKKKQEKEEAELHKKFRAQPVPATTFLPLYDEITRQNELRRYQVRELSKAILKSTEKPFKFVKREEEKKQLRRTKSLSNIADLENKMEEKKKFKANPFPDHLFDLTLADKVAEKEEYRTIKMRMRAQEMLAVSRLPPNMEARGEEYTLGHFRSKLNKEGNKNAFMTKEHKFRPQINPDIPDFDDLHRQFEKEMRDKKREREPTVSEPFNLRTAHVSTARKSRCSRSQEIPISGRLSRDRSVSRERPSSARPHTPHDTLPFGTTESTRLRENTVRKSLEQRRASEQDEIKQEQRRRRRQKMLKPEVTRKVLANDNSGQLKKAAKEKVQSFRESDRARREEYQRELQEMQERVNKRPLLFEQQSQATARRAAERKYADILRSAGVDEALVQNLVTKEGGIVDAESEDELQETGSQLNYSGSRRSSGADYRFGSQASNAEKLEDTESDVEEEIEEEDDEI</sequence>
<feature type="region of interest" description="Disordered" evidence="3">
    <location>
        <begin position="504"/>
        <end position="646"/>
    </location>
</feature>
<accession>A0ABN8MEP4</accession>
<dbReference type="InterPro" id="IPR019579">
    <property type="entry name" value="FAM161A/B"/>
</dbReference>
<comment type="similarity">
    <text evidence="1">Belongs to the FAM161 family.</text>
</comment>
<feature type="region of interest" description="Disordered" evidence="3">
    <location>
        <begin position="13"/>
        <end position="78"/>
    </location>
</feature>
<dbReference type="Pfam" id="PF10595">
    <property type="entry name" value="FAM161A_B"/>
    <property type="match status" value="1"/>
</dbReference>
<feature type="region of interest" description="Disordered" evidence="3">
    <location>
        <begin position="150"/>
        <end position="236"/>
    </location>
</feature>
<evidence type="ECO:0000313" key="4">
    <source>
        <dbReference type="EMBL" id="CAH3026933.1"/>
    </source>
</evidence>
<keyword evidence="2" id="KW-0175">Coiled coil</keyword>
<dbReference type="PANTHER" id="PTHR21501">
    <property type="entry name" value="PROTEIN FAM-161"/>
    <property type="match status" value="1"/>
</dbReference>
<reference evidence="4 5" key="1">
    <citation type="submission" date="2022-05" db="EMBL/GenBank/DDBJ databases">
        <authorList>
            <consortium name="Genoscope - CEA"/>
            <person name="William W."/>
        </authorList>
    </citation>
    <scope>NUCLEOTIDE SEQUENCE [LARGE SCALE GENOMIC DNA]</scope>
</reference>
<feature type="region of interest" description="Disordered" evidence="3">
    <location>
        <begin position="708"/>
        <end position="769"/>
    </location>
</feature>
<comment type="caution">
    <text evidence="4">The sequence shown here is derived from an EMBL/GenBank/DDBJ whole genome shotgun (WGS) entry which is preliminary data.</text>
</comment>
<name>A0ABN8MEP4_9CNID</name>
<evidence type="ECO:0000256" key="3">
    <source>
        <dbReference type="SAM" id="MobiDB-lite"/>
    </source>
</evidence>
<dbReference type="EMBL" id="CALNXI010000427">
    <property type="protein sequence ID" value="CAH3026933.1"/>
    <property type="molecule type" value="Genomic_DNA"/>
</dbReference>
<feature type="compositionally biased region" description="Basic and acidic residues" evidence="3">
    <location>
        <begin position="547"/>
        <end position="559"/>
    </location>
</feature>
<feature type="compositionally biased region" description="Basic and acidic residues" evidence="3">
    <location>
        <begin position="633"/>
        <end position="646"/>
    </location>
</feature>
<feature type="compositionally biased region" description="Acidic residues" evidence="3">
    <location>
        <begin position="752"/>
        <end position="769"/>
    </location>
</feature>
<evidence type="ECO:0008006" key="6">
    <source>
        <dbReference type="Google" id="ProtNLM"/>
    </source>
</evidence>
<feature type="compositionally biased region" description="Basic and acidic residues" evidence="3">
    <location>
        <begin position="504"/>
        <end position="515"/>
    </location>
</feature>
<dbReference type="Proteomes" id="UP001159427">
    <property type="component" value="Unassembled WGS sequence"/>
</dbReference>
<organism evidence="4 5">
    <name type="scientific">Porites evermanni</name>
    <dbReference type="NCBI Taxonomy" id="104178"/>
    <lineage>
        <taxon>Eukaryota</taxon>
        <taxon>Metazoa</taxon>
        <taxon>Cnidaria</taxon>
        <taxon>Anthozoa</taxon>
        <taxon>Hexacorallia</taxon>
        <taxon>Scleractinia</taxon>
        <taxon>Fungiina</taxon>
        <taxon>Poritidae</taxon>
        <taxon>Porites</taxon>
    </lineage>
</organism>
<evidence type="ECO:0000256" key="2">
    <source>
        <dbReference type="ARBA" id="ARBA00023054"/>
    </source>
</evidence>
<feature type="compositionally biased region" description="Basic and acidic residues" evidence="3">
    <location>
        <begin position="578"/>
        <end position="603"/>
    </location>
</feature>
<protein>
    <recommendedName>
        <fullName evidence="6">Protein FAM161A</fullName>
    </recommendedName>
</protein>
<feature type="compositionally biased region" description="Basic and acidic residues" evidence="3">
    <location>
        <begin position="176"/>
        <end position="191"/>
    </location>
</feature>
<evidence type="ECO:0000256" key="1">
    <source>
        <dbReference type="ARBA" id="ARBA00006663"/>
    </source>
</evidence>